<evidence type="ECO:0000313" key="2">
    <source>
        <dbReference type="Proteomes" id="UP000422764"/>
    </source>
</evidence>
<name>A0A6I6EPW5_9CLOT</name>
<reference evidence="1 2" key="1">
    <citation type="submission" date="2019-12" db="EMBL/GenBank/DDBJ databases">
        <title>Genome sequenceing of Clostridium bovifaecis.</title>
        <authorList>
            <person name="Yao Y."/>
        </authorList>
    </citation>
    <scope>NUCLEOTIDE SEQUENCE [LARGE SCALE GENOMIC DNA]</scope>
    <source>
        <strain evidence="1 2">BXX</strain>
    </source>
</reference>
<dbReference type="InterPro" id="IPR043129">
    <property type="entry name" value="ATPase_NBD"/>
</dbReference>
<dbReference type="Gene3D" id="3.30.420.40">
    <property type="match status" value="2"/>
</dbReference>
<dbReference type="PIRSF" id="PIRSF019169">
    <property type="entry name" value="PilM"/>
    <property type="match status" value="1"/>
</dbReference>
<accession>A0A6I6EPW5</accession>
<sequence length="355" mass="40409">MLNPKLLSIEIGSKNIKLVQGIQKGNNNVVVEKAAMVDTPRDSFHEGSIRNTDAIKEVLSQVIENQNIKAKRVVFSTKSTSIITRIIEVPMAKPKELDAIIRFEMEQYLPINFEDYILKYRKLDEVKNEEGKKCRVSVAVFPKEMAKQYFDLAKELALKPYALDLTSNCINKLFSKDTMINSENYSLKETVVVIDLGYDYLELNIISNGILEFTRIISGGGSYLDANVGSQLYIEDKEAEFKKIRFGNLNGDANPENLEEDMINNSIRLVVDRWIREIDRMLDYFINTNKEKVINAIYLHGGSSNVKGLPKYMESMLNIKVRKIEDMNNILISSSGEINKESYLNAIGGIIRLSR</sequence>
<protein>
    <submittedName>
        <fullName evidence="1">Type IV pilus assembly protein PilM</fullName>
    </submittedName>
</protein>
<gene>
    <name evidence="1" type="primary">pilM</name>
    <name evidence="1" type="ORF">GOM49_12310</name>
</gene>
<dbReference type="NCBIfam" id="TIGR01175">
    <property type="entry name" value="pilM"/>
    <property type="match status" value="1"/>
</dbReference>
<evidence type="ECO:0000313" key="1">
    <source>
        <dbReference type="EMBL" id="QGU95772.1"/>
    </source>
</evidence>
<keyword evidence="2" id="KW-1185">Reference proteome</keyword>
<dbReference type="CDD" id="cd24049">
    <property type="entry name" value="ASKHA_NBD_PilM"/>
    <property type="match status" value="1"/>
</dbReference>
<dbReference type="EMBL" id="CP046522">
    <property type="protein sequence ID" value="QGU95772.1"/>
    <property type="molecule type" value="Genomic_DNA"/>
</dbReference>
<dbReference type="SUPFAM" id="SSF53067">
    <property type="entry name" value="Actin-like ATPase domain"/>
    <property type="match status" value="2"/>
</dbReference>
<proteinExistence type="predicted"/>
<dbReference type="InterPro" id="IPR050696">
    <property type="entry name" value="FtsA/MreB"/>
</dbReference>
<dbReference type="Gene3D" id="3.30.1490.300">
    <property type="match status" value="1"/>
</dbReference>
<dbReference type="PANTHER" id="PTHR32432">
    <property type="entry name" value="CELL DIVISION PROTEIN FTSA-RELATED"/>
    <property type="match status" value="1"/>
</dbReference>
<organism evidence="1 2">
    <name type="scientific">Clostridium bovifaecis</name>
    <dbReference type="NCBI Taxonomy" id="2184719"/>
    <lineage>
        <taxon>Bacteria</taxon>
        <taxon>Bacillati</taxon>
        <taxon>Bacillota</taxon>
        <taxon>Clostridia</taxon>
        <taxon>Eubacteriales</taxon>
        <taxon>Clostridiaceae</taxon>
        <taxon>Clostridium</taxon>
    </lineage>
</organism>
<dbReference type="PANTHER" id="PTHR32432:SF3">
    <property type="entry name" value="ETHANOLAMINE UTILIZATION PROTEIN EUTJ"/>
    <property type="match status" value="1"/>
</dbReference>
<dbReference type="Proteomes" id="UP000422764">
    <property type="component" value="Chromosome"/>
</dbReference>
<dbReference type="Pfam" id="PF11104">
    <property type="entry name" value="PilM_2"/>
    <property type="match status" value="1"/>
</dbReference>
<dbReference type="AlphaFoldDB" id="A0A6I6EPW5"/>
<dbReference type="InterPro" id="IPR005883">
    <property type="entry name" value="PilM"/>
</dbReference>